<organism evidence="3 4">
    <name type="scientific">Rhizomicrobium electricum</name>
    <dbReference type="NCBI Taxonomy" id="480070"/>
    <lineage>
        <taxon>Bacteria</taxon>
        <taxon>Pseudomonadati</taxon>
        <taxon>Pseudomonadota</taxon>
        <taxon>Alphaproteobacteria</taxon>
        <taxon>Micropepsales</taxon>
        <taxon>Micropepsaceae</taxon>
        <taxon>Rhizomicrobium</taxon>
    </lineage>
</organism>
<dbReference type="PANTHER" id="PTHR44196:SF1">
    <property type="entry name" value="DEHYDROGENASE_REDUCTASE SDR FAMILY MEMBER 7B"/>
    <property type="match status" value="1"/>
</dbReference>
<dbReference type="SUPFAM" id="SSF51735">
    <property type="entry name" value="NAD(P)-binding Rossmann-fold domains"/>
    <property type="match status" value="1"/>
</dbReference>
<evidence type="ECO:0000313" key="4">
    <source>
        <dbReference type="Proteomes" id="UP001499951"/>
    </source>
</evidence>
<keyword evidence="4" id="KW-1185">Reference proteome</keyword>
<name>A0ABN1EGA4_9PROT</name>
<dbReference type="PANTHER" id="PTHR44196">
    <property type="entry name" value="DEHYDROGENASE/REDUCTASE SDR FAMILY MEMBER 7B"/>
    <property type="match status" value="1"/>
</dbReference>
<proteinExistence type="inferred from homology"/>
<sequence length="245" mass="25496">MGNILISGASSGIGAALAHAYAAPGVDLTLWGRDRARLQSVAETCRARGAHVATSSFDLTDLEALHAALDAAVCPDIAIFNAGLGGSVPHDAVAQDSRAAGRMAMVNFVAPVIGANAVADKMGRRGAGHIVLVGSIAALFPLPMAPTYSGSKAGIKMFAEALDARMRRHGVFVTLVSPGFIDTPMSQSVTEPKPFLMTPEKAAAVIKRKVARGARQVVVPWQYAAIGALSRVVPKFLVRAILSKF</sequence>
<dbReference type="EMBL" id="BAAADD010000003">
    <property type="protein sequence ID" value="GAA0565538.1"/>
    <property type="molecule type" value="Genomic_DNA"/>
</dbReference>
<dbReference type="InterPro" id="IPR036291">
    <property type="entry name" value="NAD(P)-bd_dom_sf"/>
</dbReference>
<keyword evidence="2" id="KW-0560">Oxidoreductase</keyword>
<evidence type="ECO:0000313" key="3">
    <source>
        <dbReference type="EMBL" id="GAA0565538.1"/>
    </source>
</evidence>
<gene>
    <name evidence="3" type="ORF">GCM10008942_12350</name>
</gene>
<comment type="caution">
    <text evidence="3">The sequence shown here is derived from an EMBL/GenBank/DDBJ whole genome shotgun (WGS) entry which is preliminary data.</text>
</comment>
<dbReference type="Gene3D" id="3.40.50.720">
    <property type="entry name" value="NAD(P)-binding Rossmann-like Domain"/>
    <property type="match status" value="1"/>
</dbReference>
<dbReference type="InterPro" id="IPR002347">
    <property type="entry name" value="SDR_fam"/>
</dbReference>
<dbReference type="Pfam" id="PF00106">
    <property type="entry name" value="adh_short"/>
    <property type="match status" value="1"/>
</dbReference>
<reference evidence="3 4" key="1">
    <citation type="journal article" date="2019" name="Int. J. Syst. Evol. Microbiol.">
        <title>The Global Catalogue of Microorganisms (GCM) 10K type strain sequencing project: providing services to taxonomists for standard genome sequencing and annotation.</title>
        <authorList>
            <consortium name="The Broad Institute Genomics Platform"/>
            <consortium name="The Broad Institute Genome Sequencing Center for Infectious Disease"/>
            <person name="Wu L."/>
            <person name="Ma J."/>
        </authorList>
    </citation>
    <scope>NUCLEOTIDE SEQUENCE [LARGE SCALE GENOMIC DNA]</scope>
    <source>
        <strain evidence="3 4">JCM 15089</strain>
    </source>
</reference>
<comment type="similarity">
    <text evidence="1">Belongs to the short-chain dehydrogenases/reductases (SDR) family.</text>
</comment>
<dbReference type="Proteomes" id="UP001499951">
    <property type="component" value="Unassembled WGS sequence"/>
</dbReference>
<dbReference type="RefSeq" id="WP_279589299.1">
    <property type="nucleotide sequence ID" value="NZ_BAAADD010000003.1"/>
</dbReference>
<evidence type="ECO:0000256" key="2">
    <source>
        <dbReference type="ARBA" id="ARBA00023002"/>
    </source>
</evidence>
<protein>
    <submittedName>
        <fullName evidence="3">SDR family NAD(P)-dependent oxidoreductase</fullName>
    </submittedName>
</protein>
<accession>A0ABN1EGA4</accession>
<evidence type="ECO:0000256" key="1">
    <source>
        <dbReference type="ARBA" id="ARBA00006484"/>
    </source>
</evidence>
<dbReference type="PRINTS" id="PR00081">
    <property type="entry name" value="GDHRDH"/>
</dbReference>